<dbReference type="EMBL" id="FOMD01000002">
    <property type="protein sequence ID" value="SFD03276.1"/>
    <property type="molecule type" value="Genomic_DNA"/>
</dbReference>
<evidence type="ECO:0000313" key="3">
    <source>
        <dbReference type="Proteomes" id="UP000199022"/>
    </source>
</evidence>
<feature type="region of interest" description="Disordered" evidence="1">
    <location>
        <begin position="61"/>
        <end position="111"/>
    </location>
</feature>
<name>A0A1I1P0U2_9ACTN</name>
<gene>
    <name evidence="2" type="ORF">SAMN05661030_2357</name>
</gene>
<dbReference type="AlphaFoldDB" id="A0A1I1P0U2"/>
<organism evidence="2 3">
    <name type="scientific">Klenkia taihuensis</name>
    <dbReference type="NCBI Taxonomy" id="1225127"/>
    <lineage>
        <taxon>Bacteria</taxon>
        <taxon>Bacillati</taxon>
        <taxon>Actinomycetota</taxon>
        <taxon>Actinomycetes</taxon>
        <taxon>Geodermatophilales</taxon>
        <taxon>Geodermatophilaceae</taxon>
        <taxon>Klenkia</taxon>
    </lineage>
</organism>
<dbReference type="RefSeq" id="WP_091558272.1">
    <property type="nucleotide sequence ID" value="NZ_BNAC01000004.1"/>
</dbReference>
<reference evidence="3" key="1">
    <citation type="submission" date="2016-10" db="EMBL/GenBank/DDBJ databases">
        <authorList>
            <person name="Varghese N."/>
            <person name="Submissions S."/>
        </authorList>
    </citation>
    <scope>NUCLEOTIDE SEQUENCE [LARGE SCALE GENOMIC DNA]</scope>
    <source>
        <strain evidence="3">DSM 45962</strain>
    </source>
</reference>
<dbReference type="Proteomes" id="UP000199022">
    <property type="component" value="Unassembled WGS sequence"/>
</dbReference>
<accession>A0A1I1P0U2</accession>
<protein>
    <submittedName>
        <fullName evidence="2">Uncharacterized protein</fullName>
    </submittedName>
</protein>
<keyword evidence="3" id="KW-1185">Reference proteome</keyword>
<dbReference type="OrthoDB" id="9991057at2"/>
<sequence length="111" mass="11272">MIEKAPARSRALLLLGGLAVAALAVLAWGLAQRTDPHDLVVAYTDAIAEGDVEAADALATDGVDGEGPLPEPGSTDDVEPVTDVQVGRDGEPTGVGTVSGERYDALGYDVS</sequence>
<dbReference type="STRING" id="1225127.SAMN05661030_2357"/>
<proteinExistence type="predicted"/>
<evidence type="ECO:0000313" key="2">
    <source>
        <dbReference type="EMBL" id="SFD03276.1"/>
    </source>
</evidence>
<evidence type="ECO:0000256" key="1">
    <source>
        <dbReference type="SAM" id="MobiDB-lite"/>
    </source>
</evidence>